<gene>
    <name evidence="1" type="ORF">ACD_4C00043G0001</name>
</gene>
<accession>K2GUV9</accession>
<reference evidence="1" key="1">
    <citation type="journal article" date="2012" name="Science">
        <title>Fermentation, hydrogen, and sulfur metabolism in multiple uncultivated bacterial phyla.</title>
        <authorList>
            <person name="Wrighton K.C."/>
            <person name="Thomas B.C."/>
            <person name="Sharon I."/>
            <person name="Miller C.S."/>
            <person name="Castelle C.J."/>
            <person name="VerBerkmoes N.C."/>
            <person name="Wilkins M.J."/>
            <person name="Hettich R.L."/>
            <person name="Lipton M.S."/>
            <person name="Williams K.H."/>
            <person name="Long P.E."/>
            <person name="Banfield J.F."/>
        </authorList>
    </citation>
    <scope>NUCLEOTIDE SEQUENCE [LARGE SCALE GENOMIC DNA]</scope>
</reference>
<dbReference type="EMBL" id="AMFJ01000559">
    <property type="protein sequence ID" value="EKE27100.1"/>
    <property type="molecule type" value="Genomic_DNA"/>
</dbReference>
<organism evidence="1">
    <name type="scientific">uncultured bacterium</name>
    <name type="common">gcode 4</name>
    <dbReference type="NCBI Taxonomy" id="1234023"/>
    <lineage>
        <taxon>Bacteria</taxon>
        <taxon>environmental samples</taxon>
    </lineage>
</organism>
<name>K2GUV9_9BACT</name>
<dbReference type="AlphaFoldDB" id="K2GUV9"/>
<sequence>MLIKEGFYNINKIIFTLKDKWNFEWIINAKIDFLKEKDKFNINSINIKIYNSEDKLYWLEKAEYIIKNLLNLNSGNFFQAKTLILNLIKDNIYIDVYLIKVWIDFLIKNNNKEVICELIKCLVIFKDVNYKSLVLEYINLNTDLLPELREILIENNIYYNEFKIVDLLNQINVEEDILKLRKYKIENILFSIFKSWDNIKIGDAKKFVEEIFNWNSQNSIKMESIFNFINLLIEFAPDQIEYVFYLLNNEKISKELSQCNSSISHELSIPNKIIKWLLKYPPDERMKEFIKYLFIEKIKQNNVIAIRDLLNSLKESYGDFWELIDIGVKFLLEKDKAWLIHMPKIYLNKLVLNDELKKCYANKKKTLKQILNWWDKRIIDSVDAVNILLHWLISNNQYIIDICSLVKRWIIYSCNHLFMALAINYNLINYNDYQTGKYSHIIWYLYEINKKMERWREKIILEKKSFEDLFVGGYDYYSN</sequence>
<protein>
    <submittedName>
        <fullName evidence="1">Uncharacterized protein</fullName>
    </submittedName>
</protein>
<comment type="caution">
    <text evidence="1">The sequence shown here is derived from an EMBL/GenBank/DDBJ whole genome shotgun (WGS) entry which is preliminary data.</text>
</comment>
<proteinExistence type="predicted"/>
<evidence type="ECO:0000313" key="1">
    <source>
        <dbReference type="EMBL" id="EKE27100.1"/>
    </source>
</evidence>